<keyword evidence="4" id="KW-0539">Nucleus</keyword>
<evidence type="ECO:0000256" key="4">
    <source>
        <dbReference type="ARBA" id="ARBA00023242"/>
    </source>
</evidence>
<dbReference type="InterPro" id="IPR050675">
    <property type="entry name" value="OAF3"/>
</dbReference>
<feature type="domain" description="Zn(2)-C6 fungal-type" evidence="6">
    <location>
        <begin position="14"/>
        <end position="43"/>
    </location>
</feature>
<dbReference type="EMBL" id="VFLP01000045">
    <property type="protein sequence ID" value="TRX91487.1"/>
    <property type="molecule type" value="Genomic_DNA"/>
</dbReference>
<proteinExistence type="predicted"/>
<dbReference type="PANTHER" id="PTHR31069">
    <property type="entry name" value="OLEATE-ACTIVATED TRANSCRIPTION FACTOR 1-RELATED"/>
    <property type="match status" value="1"/>
</dbReference>
<dbReference type="Gene3D" id="4.10.240.10">
    <property type="entry name" value="Zn(2)-C6 fungal-type DNA-binding domain"/>
    <property type="match status" value="1"/>
</dbReference>
<accession>A0A553HU83</accession>
<dbReference type="SMART" id="SM00066">
    <property type="entry name" value="GAL4"/>
    <property type="match status" value="1"/>
</dbReference>
<sequence length="360" mass="39970">MPTQRAGAQRIRTTCDSCYKAKMKCSRGNPCETCARLGHKCFYSPSNRLGRPPKGQAKKGKVSTAVDATAQSSQLPDESTMATGAPRDDTKSEDSLTLDDMFMDVFLEPLPSGQATPHVGEFGVNQAAKASLLMLTEREQFSLSANGEDVPHPGRERCHCLQRHSQFLCNLKLLDYDHHSVTLDVARSFLSLWQNHLRCISCWDDEDKGALMLSMTNLTVVIKRLRRFINSLKLQESSQGCSLDDSVMVPNTPTLDIAGWGISAEASGTARRDSIAFSMDAMSSSNLAGLRIPEEEERAVASMLIMRILSRIRKGLSELRQRLHRTQGTQVCLLFDTFPTMIQSLDNVVENLEQSLRDLL</sequence>
<gene>
    <name evidence="7" type="ORF">FHL15_007711</name>
</gene>
<protein>
    <recommendedName>
        <fullName evidence="6">Zn(2)-C6 fungal-type domain-containing protein</fullName>
    </recommendedName>
</protein>
<evidence type="ECO:0000256" key="1">
    <source>
        <dbReference type="ARBA" id="ARBA00023015"/>
    </source>
</evidence>
<dbReference type="AlphaFoldDB" id="A0A553HU83"/>
<keyword evidence="8" id="KW-1185">Reference proteome</keyword>
<evidence type="ECO:0000256" key="3">
    <source>
        <dbReference type="ARBA" id="ARBA00023163"/>
    </source>
</evidence>
<evidence type="ECO:0000256" key="2">
    <source>
        <dbReference type="ARBA" id="ARBA00023125"/>
    </source>
</evidence>
<feature type="compositionally biased region" description="Polar residues" evidence="5">
    <location>
        <begin position="69"/>
        <end position="82"/>
    </location>
</feature>
<organism evidence="7 8">
    <name type="scientific">Xylaria flabelliformis</name>
    <dbReference type="NCBI Taxonomy" id="2512241"/>
    <lineage>
        <taxon>Eukaryota</taxon>
        <taxon>Fungi</taxon>
        <taxon>Dikarya</taxon>
        <taxon>Ascomycota</taxon>
        <taxon>Pezizomycotina</taxon>
        <taxon>Sordariomycetes</taxon>
        <taxon>Xylariomycetidae</taxon>
        <taxon>Xylariales</taxon>
        <taxon>Xylariaceae</taxon>
        <taxon>Xylaria</taxon>
    </lineage>
</organism>
<dbReference type="Pfam" id="PF00172">
    <property type="entry name" value="Zn_clus"/>
    <property type="match status" value="1"/>
</dbReference>
<evidence type="ECO:0000313" key="7">
    <source>
        <dbReference type="EMBL" id="TRX91487.1"/>
    </source>
</evidence>
<dbReference type="Proteomes" id="UP000319160">
    <property type="component" value="Unassembled WGS sequence"/>
</dbReference>
<name>A0A553HU83_9PEZI</name>
<dbReference type="STRING" id="2512241.A0A553HU83"/>
<dbReference type="CDD" id="cd00067">
    <property type="entry name" value="GAL4"/>
    <property type="match status" value="1"/>
</dbReference>
<reference evidence="8" key="1">
    <citation type="submission" date="2019-06" db="EMBL/GenBank/DDBJ databases">
        <title>Draft genome sequence of the griseofulvin-producing fungus Xylaria cubensis strain G536.</title>
        <authorList>
            <person name="Mead M.E."/>
            <person name="Raja H.A."/>
            <person name="Steenwyk J.L."/>
            <person name="Knowles S.L."/>
            <person name="Oberlies N.H."/>
            <person name="Rokas A."/>
        </authorList>
    </citation>
    <scope>NUCLEOTIDE SEQUENCE [LARGE SCALE GENOMIC DNA]</scope>
    <source>
        <strain evidence="8">G536</strain>
    </source>
</reference>
<dbReference type="SUPFAM" id="SSF57701">
    <property type="entry name" value="Zn2/Cys6 DNA-binding domain"/>
    <property type="match status" value="1"/>
</dbReference>
<dbReference type="InterPro" id="IPR036864">
    <property type="entry name" value="Zn2-C6_fun-type_DNA-bd_sf"/>
</dbReference>
<keyword evidence="2" id="KW-0238">DNA-binding</keyword>
<comment type="caution">
    <text evidence="7">The sequence shown here is derived from an EMBL/GenBank/DDBJ whole genome shotgun (WGS) entry which is preliminary data.</text>
</comment>
<evidence type="ECO:0000256" key="5">
    <source>
        <dbReference type="SAM" id="MobiDB-lite"/>
    </source>
</evidence>
<dbReference type="PROSITE" id="PS50048">
    <property type="entry name" value="ZN2_CY6_FUNGAL_2"/>
    <property type="match status" value="1"/>
</dbReference>
<feature type="region of interest" description="Disordered" evidence="5">
    <location>
        <begin position="45"/>
        <end position="94"/>
    </location>
</feature>
<evidence type="ECO:0000313" key="8">
    <source>
        <dbReference type="Proteomes" id="UP000319160"/>
    </source>
</evidence>
<dbReference type="GO" id="GO:0008270">
    <property type="term" value="F:zinc ion binding"/>
    <property type="evidence" value="ECO:0007669"/>
    <property type="project" value="InterPro"/>
</dbReference>
<keyword evidence="3" id="KW-0804">Transcription</keyword>
<keyword evidence="1" id="KW-0805">Transcription regulation</keyword>
<evidence type="ECO:0000259" key="6">
    <source>
        <dbReference type="PROSITE" id="PS50048"/>
    </source>
</evidence>
<dbReference type="InterPro" id="IPR001138">
    <property type="entry name" value="Zn2Cys6_DnaBD"/>
</dbReference>
<dbReference type="GO" id="GO:0003677">
    <property type="term" value="F:DNA binding"/>
    <property type="evidence" value="ECO:0007669"/>
    <property type="project" value="UniProtKB-KW"/>
</dbReference>
<dbReference type="PANTHER" id="PTHR31069:SF27">
    <property type="entry name" value="TRANSCRIPTIONAL REGULATOR ALNR"/>
    <property type="match status" value="1"/>
</dbReference>
<dbReference type="OrthoDB" id="2328572at2759"/>
<dbReference type="GO" id="GO:0000981">
    <property type="term" value="F:DNA-binding transcription factor activity, RNA polymerase II-specific"/>
    <property type="evidence" value="ECO:0007669"/>
    <property type="project" value="InterPro"/>
</dbReference>